<evidence type="ECO:0000313" key="7">
    <source>
        <dbReference type="Proteomes" id="UP000295172"/>
    </source>
</evidence>
<dbReference type="Pfam" id="PF25137">
    <property type="entry name" value="ADH_Fe_C"/>
    <property type="match status" value="1"/>
</dbReference>
<feature type="domain" description="Fe-containing alcohol dehydrogenase-like C-terminal" evidence="5">
    <location>
        <begin position="193"/>
        <end position="385"/>
    </location>
</feature>
<comment type="similarity">
    <text evidence="1">Belongs to the iron-containing alcohol dehydrogenase family.</text>
</comment>
<keyword evidence="2" id="KW-0560">Oxidoreductase</keyword>
<keyword evidence="7" id="KW-1185">Reference proteome</keyword>
<dbReference type="Proteomes" id="UP000295172">
    <property type="component" value="Unassembled WGS sequence"/>
</dbReference>
<dbReference type="GO" id="GO:0004022">
    <property type="term" value="F:alcohol dehydrogenase (NAD+) activity"/>
    <property type="evidence" value="ECO:0007669"/>
    <property type="project" value="TreeGrafter"/>
</dbReference>
<dbReference type="SUPFAM" id="SSF56796">
    <property type="entry name" value="Dehydroquinate synthase-like"/>
    <property type="match status" value="1"/>
</dbReference>
<evidence type="ECO:0000256" key="1">
    <source>
        <dbReference type="ARBA" id="ARBA00007358"/>
    </source>
</evidence>
<dbReference type="InterPro" id="IPR039697">
    <property type="entry name" value="Alcohol_dehydrogenase_Fe"/>
</dbReference>
<dbReference type="PANTHER" id="PTHR11496">
    <property type="entry name" value="ALCOHOL DEHYDROGENASE"/>
    <property type="match status" value="1"/>
</dbReference>
<sequence>MTRLAKARLTIEPGAHTEFAVGAVGTLPEAVDAVGLQRAFLVTDGGLRATGLVDRVLGILAKASIEYDVFDGVESNPSTDSIDRAADQVRRFGAAAVVALGGGSALDAAKGIALLAANEGVAKDYDYTATPQHAGHPIVAIPTTSGTGAETNGFGVIEDRAARCKVYIGHSSVRPRRVILDPELTVGLPPLATAATGMDALVHGIESLASRGASPVSVAYATQAITLVSDSLADAVRDGTDIEARARLMMGAHLAGLALSASGLGLVHGIAHAVTNYCGAPHGLALSAVLAEVMEHSYDAAVAPYAATAQAMGVAGQSPDDSARAAIAAVRALADAVGARVTLRSLGLDAGAVHHVASAALADAVSSNHPRDLAPAEIEQILKARL</sequence>
<evidence type="ECO:0000259" key="5">
    <source>
        <dbReference type="Pfam" id="PF25137"/>
    </source>
</evidence>
<comment type="caution">
    <text evidence="6">The sequence shown here is derived from an EMBL/GenBank/DDBJ whole genome shotgun (WGS) entry which is preliminary data.</text>
</comment>
<dbReference type="InterPro" id="IPR056798">
    <property type="entry name" value="ADH_Fe_C"/>
</dbReference>
<evidence type="ECO:0000256" key="3">
    <source>
        <dbReference type="ARBA" id="ARBA00023027"/>
    </source>
</evidence>
<dbReference type="RefSeq" id="WP_132326957.1">
    <property type="nucleotide sequence ID" value="NZ_SMKR01000228.1"/>
</dbReference>
<name>A0A4R4WEI2_9ACTN</name>
<organism evidence="6 7">
    <name type="scientific">Kribbella turkmenica</name>
    <dbReference type="NCBI Taxonomy" id="2530375"/>
    <lineage>
        <taxon>Bacteria</taxon>
        <taxon>Bacillati</taxon>
        <taxon>Actinomycetota</taxon>
        <taxon>Actinomycetes</taxon>
        <taxon>Propionibacteriales</taxon>
        <taxon>Kribbellaceae</taxon>
        <taxon>Kribbella</taxon>
    </lineage>
</organism>
<dbReference type="InterPro" id="IPR018211">
    <property type="entry name" value="ADH_Fe_CS"/>
</dbReference>
<dbReference type="GO" id="GO:0046872">
    <property type="term" value="F:metal ion binding"/>
    <property type="evidence" value="ECO:0007669"/>
    <property type="project" value="InterPro"/>
</dbReference>
<evidence type="ECO:0000313" key="6">
    <source>
        <dbReference type="EMBL" id="TDD14524.1"/>
    </source>
</evidence>
<evidence type="ECO:0000256" key="2">
    <source>
        <dbReference type="ARBA" id="ARBA00023002"/>
    </source>
</evidence>
<accession>A0A4R4WEI2</accession>
<dbReference type="Pfam" id="PF00465">
    <property type="entry name" value="Fe-ADH"/>
    <property type="match status" value="1"/>
</dbReference>
<evidence type="ECO:0000259" key="4">
    <source>
        <dbReference type="Pfam" id="PF00465"/>
    </source>
</evidence>
<dbReference type="EMBL" id="SMKR01000228">
    <property type="protein sequence ID" value="TDD14524.1"/>
    <property type="molecule type" value="Genomic_DNA"/>
</dbReference>
<proteinExistence type="inferred from homology"/>
<dbReference type="InterPro" id="IPR001670">
    <property type="entry name" value="ADH_Fe/GldA"/>
</dbReference>
<dbReference type="FunFam" id="3.40.50.1970:FF:000003">
    <property type="entry name" value="Alcohol dehydrogenase, iron-containing"/>
    <property type="match status" value="1"/>
</dbReference>
<dbReference type="OrthoDB" id="323926at2"/>
<feature type="domain" description="Alcohol dehydrogenase iron-type/glycerol dehydrogenase GldA" evidence="4">
    <location>
        <begin position="19"/>
        <end position="182"/>
    </location>
</feature>
<dbReference type="AlphaFoldDB" id="A0A4R4WEI2"/>
<dbReference type="Gene3D" id="1.20.1090.10">
    <property type="entry name" value="Dehydroquinate synthase-like - alpha domain"/>
    <property type="match status" value="1"/>
</dbReference>
<dbReference type="Gene3D" id="3.40.50.1970">
    <property type="match status" value="1"/>
</dbReference>
<keyword evidence="3" id="KW-0520">NAD</keyword>
<dbReference type="PANTHER" id="PTHR11496:SF102">
    <property type="entry name" value="ALCOHOL DEHYDROGENASE 4"/>
    <property type="match status" value="1"/>
</dbReference>
<gene>
    <name evidence="6" type="ORF">E1218_32920</name>
</gene>
<dbReference type="PROSITE" id="PS00913">
    <property type="entry name" value="ADH_IRON_1"/>
    <property type="match status" value="1"/>
</dbReference>
<protein>
    <submittedName>
        <fullName evidence="6">Iron-containing alcohol dehydrogenase</fullName>
    </submittedName>
</protein>
<dbReference type="CDD" id="cd08551">
    <property type="entry name" value="Fe-ADH"/>
    <property type="match status" value="1"/>
</dbReference>
<reference evidence="6 7" key="1">
    <citation type="submission" date="2019-02" db="EMBL/GenBank/DDBJ databases">
        <title>Draft genome sequences of novel Actinobacteria.</title>
        <authorList>
            <person name="Sahin N."/>
            <person name="Ay H."/>
            <person name="Saygin H."/>
        </authorList>
    </citation>
    <scope>NUCLEOTIDE SEQUENCE [LARGE SCALE GENOMIC DNA]</scope>
    <source>
        <strain evidence="6 7">16K104</strain>
    </source>
</reference>